<name>A0A3P6SW47_CYLGO</name>
<sequence>MEREVQCIQKSLHLPMMQRMHNKDSTRILCGDLPRPDPATAVLAITAATITVCNTAEAPSIVAPAYSFKEETNFRRRRANQSR</sequence>
<evidence type="ECO:0000313" key="2">
    <source>
        <dbReference type="Proteomes" id="UP000271889"/>
    </source>
</evidence>
<gene>
    <name evidence="1" type="ORF">CGOC_LOCUS4094</name>
</gene>
<reference evidence="1 2" key="1">
    <citation type="submission" date="2018-11" db="EMBL/GenBank/DDBJ databases">
        <authorList>
            <consortium name="Pathogen Informatics"/>
        </authorList>
    </citation>
    <scope>NUCLEOTIDE SEQUENCE [LARGE SCALE GENOMIC DNA]</scope>
</reference>
<proteinExistence type="predicted"/>
<protein>
    <submittedName>
        <fullName evidence="1">Uncharacterized protein</fullName>
    </submittedName>
</protein>
<keyword evidence="2" id="KW-1185">Reference proteome</keyword>
<dbReference type="EMBL" id="UYRV01010864">
    <property type="protein sequence ID" value="VDK57741.1"/>
    <property type="molecule type" value="Genomic_DNA"/>
</dbReference>
<evidence type="ECO:0000313" key="1">
    <source>
        <dbReference type="EMBL" id="VDK57741.1"/>
    </source>
</evidence>
<organism evidence="1 2">
    <name type="scientific">Cylicostephanus goldi</name>
    <name type="common">Nematode worm</name>
    <dbReference type="NCBI Taxonomy" id="71465"/>
    <lineage>
        <taxon>Eukaryota</taxon>
        <taxon>Metazoa</taxon>
        <taxon>Ecdysozoa</taxon>
        <taxon>Nematoda</taxon>
        <taxon>Chromadorea</taxon>
        <taxon>Rhabditida</taxon>
        <taxon>Rhabditina</taxon>
        <taxon>Rhabditomorpha</taxon>
        <taxon>Strongyloidea</taxon>
        <taxon>Strongylidae</taxon>
        <taxon>Cylicostephanus</taxon>
    </lineage>
</organism>
<accession>A0A3P6SW47</accession>
<dbReference type="AlphaFoldDB" id="A0A3P6SW47"/>
<dbReference type="Proteomes" id="UP000271889">
    <property type="component" value="Unassembled WGS sequence"/>
</dbReference>